<sequence>MCMQLGMGGMGSELVDLCTPSEVGRLVDGIFTTPPAGAPVPPVLRCCKDM</sequence>
<dbReference type="AlphaFoldDB" id="A0A0F9SEI3"/>
<accession>A0A0F9SEI3</accession>
<evidence type="ECO:0000313" key="1">
    <source>
        <dbReference type="EMBL" id="KKN60727.1"/>
    </source>
</evidence>
<organism evidence="1">
    <name type="scientific">marine sediment metagenome</name>
    <dbReference type="NCBI Taxonomy" id="412755"/>
    <lineage>
        <taxon>unclassified sequences</taxon>
        <taxon>metagenomes</taxon>
        <taxon>ecological metagenomes</taxon>
    </lineage>
</organism>
<proteinExistence type="predicted"/>
<comment type="caution">
    <text evidence="1">The sequence shown here is derived from an EMBL/GenBank/DDBJ whole genome shotgun (WGS) entry which is preliminary data.</text>
</comment>
<dbReference type="EMBL" id="LAZR01000685">
    <property type="protein sequence ID" value="KKN60727.1"/>
    <property type="molecule type" value="Genomic_DNA"/>
</dbReference>
<gene>
    <name evidence="1" type="ORF">LCGC14_0529260</name>
</gene>
<protein>
    <submittedName>
        <fullName evidence="1">Uncharacterized protein</fullName>
    </submittedName>
</protein>
<name>A0A0F9SEI3_9ZZZZ</name>
<reference evidence="1" key="1">
    <citation type="journal article" date="2015" name="Nature">
        <title>Complex archaea that bridge the gap between prokaryotes and eukaryotes.</title>
        <authorList>
            <person name="Spang A."/>
            <person name="Saw J.H."/>
            <person name="Jorgensen S.L."/>
            <person name="Zaremba-Niedzwiedzka K."/>
            <person name="Martijn J."/>
            <person name="Lind A.E."/>
            <person name="van Eijk R."/>
            <person name="Schleper C."/>
            <person name="Guy L."/>
            <person name="Ettema T.J."/>
        </authorList>
    </citation>
    <scope>NUCLEOTIDE SEQUENCE</scope>
</reference>